<keyword evidence="8" id="KW-0564">Palmitate</keyword>
<comment type="similarity">
    <text evidence="3">Belongs to the CDC42SE/SPEC family.</text>
</comment>
<comment type="subcellular location">
    <subcellularLocation>
        <location evidence="1">Cell membrane</location>
        <topology evidence="1">Lipid-anchor</topology>
    </subcellularLocation>
    <subcellularLocation>
        <location evidence="2">Cytoplasm</location>
        <location evidence="2">Cytoskeleton</location>
    </subcellularLocation>
</comment>
<dbReference type="OrthoDB" id="5559822at2759"/>
<keyword evidence="7" id="KW-0472">Membrane</keyword>
<organism evidence="12">
    <name type="scientific">Sarcoptes scabiei</name>
    <name type="common">Itch mite</name>
    <name type="synonym">Acarus scabiei</name>
    <dbReference type="NCBI Taxonomy" id="52283"/>
    <lineage>
        <taxon>Eukaryota</taxon>
        <taxon>Metazoa</taxon>
        <taxon>Ecdysozoa</taxon>
        <taxon>Arthropoda</taxon>
        <taxon>Chelicerata</taxon>
        <taxon>Arachnida</taxon>
        <taxon>Acari</taxon>
        <taxon>Acariformes</taxon>
        <taxon>Sarcoptiformes</taxon>
        <taxon>Astigmata</taxon>
        <taxon>Psoroptidia</taxon>
        <taxon>Sarcoptoidea</taxon>
        <taxon>Sarcoptidae</taxon>
        <taxon>Sarcoptinae</taxon>
        <taxon>Sarcoptes</taxon>
    </lineage>
</organism>
<keyword evidence="9" id="KW-0206">Cytoskeleton</keyword>
<gene>
    <name evidence="12" type="primary">SSS_912g</name>
    <name evidence="12" type="ORF">SSS_912</name>
</gene>
<dbReference type="PANTHER" id="PTHR13502:SF6">
    <property type="entry name" value="CDC42 SMALL EFFECTOR PROTEIN HOMOLOG"/>
    <property type="match status" value="1"/>
</dbReference>
<evidence type="ECO:0000256" key="5">
    <source>
        <dbReference type="ARBA" id="ARBA00022490"/>
    </source>
</evidence>
<keyword evidence="5" id="KW-0963">Cytoplasm</keyword>
<keyword evidence="14" id="KW-1185">Reference proteome</keyword>
<dbReference type="OMA" id="INDCPGA"/>
<dbReference type="GO" id="GO:0005886">
    <property type="term" value="C:plasma membrane"/>
    <property type="evidence" value="ECO:0007669"/>
    <property type="project" value="UniProtKB-SubCell"/>
</dbReference>
<dbReference type="FunFam" id="3.90.810.10:FF:000004">
    <property type="entry name" value="CDC42 small effector protein 2"/>
    <property type="match status" value="1"/>
</dbReference>
<evidence type="ECO:0000313" key="12">
    <source>
        <dbReference type="EMBL" id="KAF7494705.1"/>
    </source>
</evidence>
<dbReference type="Gene3D" id="3.90.810.10">
    <property type="entry name" value="CRIB domain"/>
    <property type="match status" value="1"/>
</dbReference>
<dbReference type="InterPro" id="IPR000095">
    <property type="entry name" value="CRIB_dom"/>
</dbReference>
<reference evidence="14" key="1">
    <citation type="journal article" date="2020" name="PLoS Negl. Trop. Dis.">
        <title>High-quality nuclear genome for Sarcoptes scabiei-A critical resource for a neglected parasite.</title>
        <authorList>
            <person name="Korhonen P.K."/>
            <person name="Gasser R.B."/>
            <person name="Ma G."/>
            <person name="Wang T."/>
            <person name="Stroehlein A.J."/>
            <person name="Young N.D."/>
            <person name="Ang C.S."/>
            <person name="Fernando D.D."/>
            <person name="Lu H.C."/>
            <person name="Taylor S."/>
            <person name="Reynolds S.L."/>
            <person name="Mofiz E."/>
            <person name="Najaraj S.H."/>
            <person name="Gowda H."/>
            <person name="Madugundu A."/>
            <person name="Renuse S."/>
            <person name="Holt D."/>
            <person name="Pandey A."/>
            <person name="Papenfuss A.T."/>
            <person name="Fischer K."/>
        </authorList>
    </citation>
    <scope>NUCLEOTIDE SEQUENCE [LARGE SCALE GENOMIC DNA]</scope>
</reference>
<dbReference type="EMBL" id="WVUK01000052">
    <property type="protein sequence ID" value="KAF7494705.1"/>
    <property type="molecule type" value="Genomic_DNA"/>
</dbReference>
<evidence type="ECO:0000256" key="7">
    <source>
        <dbReference type="ARBA" id="ARBA00023136"/>
    </source>
</evidence>
<keyword evidence="6" id="KW-0133">Cell shape</keyword>
<evidence type="ECO:0000259" key="11">
    <source>
        <dbReference type="PROSITE" id="PS50108"/>
    </source>
</evidence>
<evidence type="ECO:0000256" key="6">
    <source>
        <dbReference type="ARBA" id="ARBA00022960"/>
    </source>
</evidence>
<dbReference type="AlphaFoldDB" id="A0A834RFA3"/>
<keyword evidence="10" id="KW-0449">Lipoprotein</keyword>
<evidence type="ECO:0000256" key="9">
    <source>
        <dbReference type="ARBA" id="ARBA00023212"/>
    </source>
</evidence>
<evidence type="ECO:0000256" key="2">
    <source>
        <dbReference type="ARBA" id="ARBA00004245"/>
    </source>
</evidence>
<keyword evidence="4" id="KW-1003">Cell membrane</keyword>
<dbReference type="GO" id="GO:0035023">
    <property type="term" value="P:regulation of Rho protein signal transduction"/>
    <property type="evidence" value="ECO:0007669"/>
    <property type="project" value="InterPro"/>
</dbReference>
<evidence type="ECO:0000256" key="10">
    <source>
        <dbReference type="ARBA" id="ARBA00023288"/>
    </source>
</evidence>
<evidence type="ECO:0000256" key="3">
    <source>
        <dbReference type="ARBA" id="ARBA00005720"/>
    </source>
</evidence>
<reference evidence="12" key="2">
    <citation type="submission" date="2020-01" db="EMBL/GenBank/DDBJ databases">
        <authorList>
            <person name="Korhonen P.K.K."/>
            <person name="Guangxu M.G."/>
            <person name="Wang T.W."/>
            <person name="Stroehlein A.J.S."/>
            <person name="Young N.D."/>
            <person name="Ang C.-S.A."/>
            <person name="Fernando D.W.F."/>
            <person name="Lu H.L."/>
            <person name="Taylor S.T."/>
            <person name="Ehtesham M.E.M."/>
            <person name="Najaraj S.H.N."/>
            <person name="Harsha G.H.G."/>
            <person name="Madugundu A.M."/>
            <person name="Renuse S.R."/>
            <person name="Holt D.H."/>
            <person name="Pandey A.P."/>
            <person name="Papenfuss A.P."/>
            <person name="Gasser R.B.G."/>
            <person name="Fischer K.F."/>
        </authorList>
    </citation>
    <scope>NUCLEOTIDE SEQUENCE</scope>
    <source>
        <strain evidence="12">SSS_KF_BRIS2020</strain>
    </source>
</reference>
<dbReference type="GO" id="GO:0008360">
    <property type="term" value="P:regulation of cell shape"/>
    <property type="evidence" value="ECO:0007669"/>
    <property type="project" value="UniProtKB-KW"/>
</dbReference>
<dbReference type="PANTHER" id="PTHR13502">
    <property type="entry name" value="CDC42 SMALL EFFECTOR PROTEIN HOMOLOG"/>
    <property type="match status" value="1"/>
</dbReference>
<dbReference type="PROSITE" id="PS50108">
    <property type="entry name" value="CRIB"/>
    <property type="match status" value="1"/>
</dbReference>
<reference evidence="13" key="3">
    <citation type="submission" date="2022-06" db="UniProtKB">
        <authorList>
            <consortium name="EnsemblMetazoa"/>
        </authorList>
    </citation>
    <scope>IDENTIFICATION</scope>
</reference>
<evidence type="ECO:0000313" key="13">
    <source>
        <dbReference type="EnsemblMetazoa" id="KAF7494705.1"/>
    </source>
</evidence>
<name>A0A834RFA3_SARSC</name>
<dbReference type="EnsemblMetazoa" id="SSS_912s_mrna">
    <property type="protein sequence ID" value="KAF7494705.1"/>
    <property type="gene ID" value="SSS_912"/>
</dbReference>
<protein>
    <submittedName>
        <fullName evidence="12">CDC42 small effector protein 2</fullName>
    </submittedName>
</protein>
<evidence type="ECO:0000256" key="8">
    <source>
        <dbReference type="ARBA" id="ARBA00023139"/>
    </source>
</evidence>
<dbReference type="CDD" id="cd00132">
    <property type="entry name" value="CRIB"/>
    <property type="match status" value="1"/>
</dbReference>
<proteinExistence type="inferred from homology"/>
<evidence type="ECO:0000256" key="4">
    <source>
        <dbReference type="ARBA" id="ARBA00022475"/>
    </source>
</evidence>
<sequence>MSEILIQCFTCGISDRPQTRRRIDRSMIGNPTNFRHTAHLGSSDMSNHIPSVQHQMASKGGYDLALPVKVSIPCVDVKN</sequence>
<dbReference type="Pfam" id="PF00786">
    <property type="entry name" value="PBD"/>
    <property type="match status" value="1"/>
</dbReference>
<dbReference type="InterPro" id="IPR036936">
    <property type="entry name" value="CRIB_dom_sf"/>
</dbReference>
<dbReference type="GO" id="GO:0031267">
    <property type="term" value="F:small GTPase binding"/>
    <property type="evidence" value="ECO:0007669"/>
    <property type="project" value="InterPro"/>
</dbReference>
<accession>A0A834RFA3</accession>
<dbReference type="Proteomes" id="UP000070412">
    <property type="component" value="Unassembled WGS sequence"/>
</dbReference>
<dbReference type="GO" id="GO:0005856">
    <property type="term" value="C:cytoskeleton"/>
    <property type="evidence" value="ECO:0007669"/>
    <property type="project" value="UniProtKB-SubCell"/>
</dbReference>
<dbReference type="InterPro" id="IPR039056">
    <property type="entry name" value="SPEC"/>
</dbReference>
<evidence type="ECO:0000256" key="1">
    <source>
        <dbReference type="ARBA" id="ARBA00004193"/>
    </source>
</evidence>
<evidence type="ECO:0000313" key="14">
    <source>
        <dbReference type="Proteomes" id="UP000070412"/>
    </source>
</evidence>
<feature type="domain" description="CRIB" evidence="11">
    <location>
        <begin position="28"/>
        <end position="41"/>
    </location>
</feature>